<dbReference type="AlphaFoldDB" id="D2R3R2"/>
<keyword evidence="1" id="KW-0812">Transmembrane</keyword>
<keyword evidence="1" id="KW-1133">Transmembrane helix</keyword>
<sequence>MKPSPEDLESRVQQLEQEVASLRRGGRRRKRTVRYRSAAHILGCPLLCIATGPCPELGESVGHARGVLAIGDVATGVIAIGGIARGGLAIGGVSVGLFSLGGVAVGLLAGAGGVATGLVAAGGLAIGGLVAGGAAVGWWPVGGGVLRIPDLLETFLGR</sequence>
<feature type="transmembrane region" description="Helical" evidence="1">
    <location>
        <begin position="90"/>
        <end position="111"/>
    </location>
</feature>
<accession>D2R3R2</accession>
<proteinExistence type="predicted"/>
<evidence type="ECO:0000313" key="2">
    <source>
        <dbReference type="EMBL" id="ADB17016.1"/>
    </source>
</evidence>
<name>D2R3R2_PIRSD</name>
<organism evidence="2 3">
    <name type="scientific">Pirellula staleyi (strain ATCC 27377 / DSM 6068 / ICPB 4128)</name>
    <name type="common">Pirella staleyi</name>
    <dbReference type="NCBI Taxonomy" id="530564"/>
    <lineage>
        <taxon>Bacteria</taxon>
        <taxon>Pseudomonadati</taxon>
        <taxon>Planctomycetota</taxon>
        <taxon>Planctomycetia</taxon>
        <taxon>Pirellulales</taxon>
        <taxon>Pirellulaceae</taxon>
        <taxon>Pirellula</taxon>
    </lineage>
</organism>
<protein>
    <submittedName>
        <fullName evidence="2">Uncharacterized protein</fullName>
    </submittedName>
</protein>
<dbReference type="eggNOG" id="COG1476">
    <property type="taxonomic scope" value="Bacteria"/>
</dbReference>
<dbReference type="EMBL" id="CP001848">
    <property type="protein sequence ID" value="ADB17016.1"/>
    <property type="molecule type" value="Genomic_DNA"/>
</dbReference>
<keyword evidence="3" id="KW-1185">Reference proteome</keyword>
<dbReference type="KEGG" id="psl:Psta_2346"/>
<dbReference type="STRING" id="530564.Psta_2346"/>
<feature type="transmembrane region" description="Helical" evidence="1">
    <location>
        <begin position="117"/>
        <end position="139"/>
    </location>
</feature>
<evidence type="ECO:0000313" key="3">
    <source>
        <dbReference type="Proteomes" id="UP000001887"/>
    </source>
</evidence>
<gene>
    <name evidence="2" type="ordered locus">Psta_2346</name>
</gene>
<dbReference type="HOGENOM" id="CLU_1667773_0_0_0"/>
<reference evidence="2 3" key="1">
    <citation type="journal article" date="2009" name="Stand. Genomic Sci.">
        <title>Complete genome sequence of Pirellula staleyi type strain (ATCC 27377).</title>
        <authorList>
            <person name="Clum A."/>
            <person name="Tindall B.J."/>
            <person name="Sikorski J."/>
            <person name="Ivanova N."/>
            <person name="Mavrommatis K."/>
            <person name="Lucas S."/>
            <person name="Glavina del Rio T."/>
            <person name="Nolan M."/>
            <person name="Chen F."/>
            <person name="Tice H."/>
            <person name="Pitluck S."/>
            <person name="Cheng J.F."/>
            <person name="Chertkov O."/>
            <person name="Brettin T."/>
            <person name="Han C."/>
            <person name="Detter J.C."/>
            <person name="Kuske C."/>
            <person name="Bruce D."/>
            <person name="Goodwin L."/>
            <person name="Ovchinikova G."/>
            <person name="Pati A."/>
            <person name="Mikhailova N."/>
            <person name="Chen A."/>
            <person name="Palaniappan K."/>
            <person name="Land M."/>
            <person name="Hauser L."/>
            <person name="Chang Y.J."/>
            <person name="Jeffries C.D."/>
            <person name="Chain P."/>
            <person name="Rohde M."/>
            <person name="Goker M."/>
            <person name="Bristow J."/>
            <person name="Eisen J.A."/>
            <person name="Markowitz V."/>
            <person name="Hugenholtz P."/>
            <person name="Kyrpides N.C."/>
            <person name="Klenk H.P."/>
            <person name="Lapidus A."/>
        </authorList>
    </citation>
    <scope>NUCLEOTIDE SEQUENCE [LARGE SCALE GENOMIC DNA]</scope>
    <source>
        <strain evidence="3">ATCC 27377 / DSM 6068 / ICPB 4128</strain>
    </source>
</reference>
<keyword evidence="1" id="KW-0472">Membrane</keyword>
<evidence type="ECO:0000256" key="1">
    <source>
        <dbReference type="SAM" id="Phobius"/>
    </source>
</evidence>
<dbReference type="Proteomes" id="UP000001887">
    <property type="component" value="Chromosome"/>
</dbReference>